<feature type="compositionally biased region" description="Low complexity" evidence="1">
    <location>
        <begin position="319"/>
        <end position="330"/>
    </location>
</feature>
<name>A0ABN3PXH8_9ACTN</name>
<organism evidence="2 3">
    <name type="scientific">Streptomyces axinellae</name>
    <dbReference type="NCBI Taxonomy" id="552788"/>
    <lineage>
        <taxon>Bacteria</taxon>
        <taxon>Bacillati</taxon>
        <taxon>Actinomycetota</taxon>
        <taxon>Actinomycetes</taxon>
        <taxon>Kitasatosporales</taxon>
        <taxon>Streptomycetaceae</taxon>
        <taxon>Streptomyces</taxon>
    </lineage>
</organism>
<reference evidence="2 3" key="1">
    <citation type="journal article" date="2019" name="Int. J. Syst. Evol. Microbiol.">
        <title>The Global Catalogue of Microorganisms (GCM) 10K type strain sequencing project: providing services to taxonomists for standard genome sequencing and annotation.</title>
        <authorList>
            <consortium name="The Broad Institute Genomics Platform"/>
            <consortium name="The Broad Institute Genome Sequencing Center for Infectious Disease"/>
            <person name="Wu L."/>
            <person name="Ma J."/>
        </authorList>
    </citation>
    <scope>NUCLEOTIDE SEQUENCE [LARGE SCALE GENOMIC DNA]</scope>
    <source>
        <strain evidence="2 3">JCM 16373</strain>
    </source>
</reference>
<evidence type="ECO:0000313" key="2">
    <source>
        <dbReference type="EMBL" id="GAA2601278.1"/>
    </source>
</evidence>
<gene>
    <name evidence="2" type="ORF">GCM10009863_13200</name>
</gene>
<keyword evidence="3" id="KW-1185">Reference proteome</keyword>
<sequence>MPNLLSGEDYAEAFRAYYENNPQSRGKVPARDVVEGDVKIGVRASNLRNPKNKAAVNLEEEKVLKEYDVALAKGRVDRLKISSSVKIAPTEKSNETDLKHAANVRALYAPGGQPYGTLPNWATSTGRRLKQLVLMSGECTAGHEEGRALERDAGLPLIQMKTGRFRIDAEVLDGKKPRIYYFGEPASVASSGLPLNASQDQQFPPQHQAPDASQGRDQSYALQMFMQEWSQPYRGPGDGAESDVVYAPGTFEAGAVPPSVGDVSMAEEWTWAPDGMSGRLVMGDPAVDDGLALVPGSGATAYMNPVATHAQSSRQALGPTPNWQAQQVQQPGPPQVYARSGVAWLQSQPQGQVTGKGKGPAPS</sequence>
<feature type="compositionally biased region" description="Polar residues" evidence="1">
    <location>
        <begin position="196"/>
        <end position="205"/>
    </location>
</feature>
<comment type="caution">
    <text evidence="2">The sequence shown here is derived from an EMBL/GenBank/DDBJ whole genome shotgun (WGS) entry which is preliminary data.</text>
</comment>
<evidence type="ECO:0000256" key="1">
    <source>
        <dbReference type="SAM" id="MobiDB-lite"/>
    </source>
</evidence>
<proteinExistence type="predicted"/>
<dbReference type="EMBL" id="BAAARJ010000004">
    <property type="protein sequence ID" value="GAA2601278.1"/>
    <property type="molecule type" value="Genomic_DNA"/>
</dbReference>
<dbReference type="Proteomes" id="UP001501447">
    <property type="component" value="Unassembled WGS sequence"/>
</dbReference>
<feature type="region of interest" description="Disordered" evidence="1">
    <location>
        <begin position="192"/>
        <end position="216"/>
    </location>
</feature>
<protein>
    <submittedName>
        <fullName evidence="2">Uncharacterized protein</fullName>
    </submittedName>
</protein>
<dbReference type="RefSeq" id="WP_344563137.1">
    <property type="nucleotide sequence ID" value="NZ_BAAARJ010000004.1"/>
</dbReference>
<feature type="region of interest" description="Disordered" evidence="1">
    <location>
        <begin position="310"/>
        <end position="337"/>
    </location>
</feature>
<evidence type="ECO:0000313" key="3">
    <source>
        <dbReference type="Proteomes" id="UP001501447"/>
    </source>
</evidence>
<accession>A0ABN3PXH8</accession>